<gene>
    <name evidence="1" type="primary">mmcQ</name>
    <name evidence="1" type="ORF">KIMC2_03360</name>
</gene>
<dbReference type="InterPro" id="IPR007351">
    <property type="entry name" value="YjbR"/>
</dbReference>
<evidence type="ECO:0000313" key="2">
    <source>
        <dbReference type="Proteomes" id="UP001321804"/>
    </source>
</evidence>
<proteinExistence type="predicted"/>
<dbReference type="Gene3D" id="3.90.1150.30">
    <property type="match status" value="1"/>
</dbReference>
<dbReference type="KEGG" id="xak:KIMC2_03360"/>
<dbReference type="SUPFAM" id="SSF142906">
    <property type="entry name" value="YjbR-like"/>
    <property type="match status" value="1"/>
</dbReference>
<sequence length="116" mass="13765">MKREKLFKFIEQKYGVLPETLWEKHPSYCVFRHNRNRKWFGIVMNVKRSSLGISQTGSEDVLDIKLDPETVEIIQNLDGFMPAYHMNKTNWISIRIGKVDDDQIFKLVDKSYKLTK</sequence>
<dbReference type="Proteomes" id="UP001321804">
    <property type="component" value="Chromosome"/>
</dbReference>
<dbReference type="InterPro" id="IPR058532">
    <property type="entry name" value="YjbR/MT2646/Rv2570-like"/>
</dbReference>
<dbReference type="Pfam" id="PF04237">
    <property type="entry name" value="YjbR"/>
    <property type="match status" value="1"/>
</dbReference>
<accession>A0AAU9DK02</accession>
<dbReference type="InterPro" id="IPR038056">
    <property type="entry name" value="YjbR-like_sf"/>
</dbReference>
<dbReference type="PANTHER" id="PTHR35145:SF1">
    <property type="entry name" value="CYTOPLASMIC PROTEIN"/>
    <property type="match status" value="1"/>
</dbReference>
<reference evidence="1 2" key="1">
    <citation type="journal article" date="2023" name="Microbiol. Spectr.">
        <title>Symbiosis of Carpenter Bees with Uncharacterized Lactic Acid Bacteria Showing NAD Auxotrophy.</title>
        <authorList>
            <person name="Kawasaki S."/>
            <person name="Ozawa K."/>
            <person name="Mori T."/>
            <person name="Yamamoto A."/>
            <person name="Ito M."/>
            <person name="Ohkuma M."/>
            <person name="Sakamoto M."/>
            <person name="Matsutani M."/>
        </authorList>
    </citation>
    <scope>NUCLEOTIDE SEQUENCE [LARGE SCALE GENOMIC DNA]</scope>
    <source>
        <strain evidence="1 2">KimC2</strain>
    </source>
</reference>
<name>A0AAU9DK02_9LACO</name>
<evidence type="ECO:0008006" key="3">
    <source>
        <dbReference type="Google" id="ProtNLM"/>
    </source>
</evidence>
<dbReference type="RefSeq" id="WP_317697352.1">
    <property type="nucleotide sequence ID" value="NZ_AP026801.1"/>
</dbReference>
<protein>
    <recommendedName>
        <fullName evidence="3">MmcQ/YjbR family DNA-binding protein</fullName>
    </recommendedName>
</protein>
<organism evidence="1 2">
    <name type="scientific">Xylocopilactobacillus apis</name>
    <dbReference type="NCBI Taxonomy" id="2932183"/>
    <lineage>
        <taxon>Bacteria</taxon>
        <taxon>Bacillati</taxon>
        <taxon>Bacillota</taxon>
        <taxon>Bacilli</taxon>
        <taxon>Lactobacillales</taxon>
        <taxon>Lactobacillaceae</taxon>
        <taxon>Xylocopilactobacillus</taxon>
    </lineage>
</organism>
<dbReference type="EMBL" id="AP026801">
    <property type="protein sequence ID" value="BDR55774.1"/>
    <property type="molecule type" value="Genomic_DNA"/>
</dbReference>
<dbReference type="AlphaFoldDB" id="A0AAU9DK02"/>
<dbReference type="PANTHER" id="PTHR35145">
    <property type="entry name" value="CYTOPLASMIC PROTEIN-RELATED"/>
    <property type="match status" value="1"/>
</dbReference>
<evidence type="ECO:0000313" key="1">
    <source>
        <dbReference type="EMBL" id="BDR55774.1"/>
    </source>
</evidence>
<keyword evidence="2" id="KW-1185">Reference proteome</keyword>